<name>A0A1H9ZJ88_9FIRM</name>
<keyword evidence="1" id="KW-1133">Transmembrane helix</keyword>
<keyword evidence="1" id="KW-0472">Membrane</keyword>
<proteinExistence type="predicted"/>
<sequence length="231" mass="25717">MLNTINDIFMINEIGTITTVREVIFTILVSFVLGLMISYTYIKTYKGKFYSQTFAHTLIILGVVISIVIVAIGSNIARAFSLAGALSIIRFRSSIGDPRDIAFIFFVLGAGLASGAGLFIPAAVFTVILCALIFVLYHIDFGARDGKQKILKITVPENLNFEGLFDDLLKEHLEEFSLQSIRTTNLGTMFELVYSIRSKDNVDEKTLIDDIRSRNGNLNVTILMDEQLMNN</sequence>
<evidence type="ECO:0008006" key="4">
    <source>
        <dbReference type="Google" id="ProtNLM"/>
    </source>
</evidence>
<accession>A0A1H9ZJ88</accession>
<keyword evidence="1" id="KW-0812">Transmembrane</keyword>
<protein>
    <recommendedName>
        <fullName evidence="4">DUF4956 domain-containing protein</fullName>
    </recommendedName>
</protein>
<dbReference type="Pfam" id="PF16316">
    <property type="entry name" value="DUF4956"/>
    <property type="match status" value="1"/>
</dbReference>
<feature type="transmembrane region" description="Helical" evidence="1">
    <location>
        <begin position="23"/>
        <end position="42"/>
    </location>
</feature>
<dbReference type="InterPro" id="IPR032531">
    <property type="entry name" value="DUF4956"/>
</dbReference>
<organism evidence="2 3">
    <name type="scientific">Natronincola peptidivorans</name>
    <dbReference type="NCBI Taxonomy" id="426128"/>
    <lineage>
        <taxon>Bacteria</taxon>
        <taxon>Bacillati</taxon>
        <taxon>Bacillota</taxon>
        <taxon>Clostridia</taxon>
        <taxon>Peptostreptococcales</taxon>
        <taxon>Natronincolaceae</taxon>
        <taxon>Natronincola</taxon>
    </lineage>
</organism>
<keyword evidence="3" id="KW-1185">Reference proteome</keyword>
<dbReference type="Proteomes" id="UP000199568">
    <property type="component" value="Unassembled WGS sequence"/>
</dbReference>
<dbReference type="STRING" id="426128.SAMN05660297_00577"/>
<feature type="transmembrane region" description="Helical" evidence="1">
    <location>
        <begin position="54"/>
        <end position="80"/>
    </location>
</feature>
<reference evidence="2 3" key="1">
    <citation type="submission" date="2016-10" db="EMBL/GenBank/DDBJ databases">
        <authorList>
            <person name="de Groot N.N."/>
        </authorList>
    </citation>
    <scope>NUCLEOTIDE SEQUENCE [LARGE SCALE GENOMIC DNA]</scope>
    <source>
        <strain evidence="2 3">DSM 18979</strain>
    </source>
</reference>
<feature type="transmembrane region" description="Helical" evidence="1">
    <location>
        <begin position="125"/>
        <end position="143"/>
    </location>
</feature>
<evidence type="ECO:0000256" key="1">
    <source>
        <dbReference type="SAM" id="Phobius"/>
    </source>
</evidence>
<gene>
    <name evidence="2" type="ORF">SAMN05660297_00577</name>
</gene>
<evidence type="ECO:0000313" key="3">
    <source>
        <dbReference type="Proteomes" id="UP000199568"/>
    </source>
</evidence>
<dbReference type="EMBL" id="FOHU01000002">
    <property type="protein sequence ID" value="SES81581.1"/>
    <property type="molecule type" value="Genomic_DNA"/>
</dbReference>
<evidence type="ECO:0000313" key="2">
    <source>
        <dbReference type="EMBL" id="SES81581.1"/>
    </source>
</evidence>
<dbReference type="AlphaFoldDB" id="A0A1H9ZJ88"/>
<dbReference type="RefSeq" id="WP_244272618.1">
    <property type="nucleotide sequence ID" value="NZ_FOHU01000002.1"/>
</dbReference>